<keyword evidence="3 7" id="KW-0808">Transferase</keyword>
<reference evidence="9" key="1">
    <citation type="journal article" date="2019" name="Int. J. Syst. Evol. Microbiol.">
        <title>The Global Catalogue of Microorganisms (GCM) 10K type strain sequencing project: providing services to taxonomists for standard genome sequencing and annotation.</title>
        <authorList>
            <consortium name="The Broad Institute Genomics Platform"/>
            <consortium name="The Broad Institute Genome Sequencing Center for Infectious Disease"/>
            <person name="Wu L."/>
            <person name="Ma J."/>
        </authorList>
    </citation>
    <scope>NUCLEOTIDE SEQUENCE [LARGE SCALE GENOMIC DNA]</scope>
    <source>
        <strain evidence="9">CECT 7706</strain>
    </source>
</reference>
<keyword evidence="9" id="KW-1185">Reference proteome</keyword>
<comment type="caution">
    <text evidence="8">The sequence shown here is derived from an EMBL/GenBank/DDBJ whole genome shotgun (WGS) entry which is preliminary data.</text>
</comment>
<dbReference type="GO" id="GO:0008168">
    <property type="term" value="F:methyltransferase activity"/>
    <property type="evidence" value="ECO:0007669"/>
    <property type="project" value="UniProtKB-KW"/>
</dbReference>
<dbReference type="Gene3D" id="3.40.50.150">
    <property type="entry name" value="Vaccinia Virus protein VP39"/>
    <property type="match status" value="1"/>
</dbReference>
<dbReference type="PANTHER" id="PTHR10629">
    <property type="entry name" value="CYTOSINE-SPECIFIC METHYLTRANSFERASE"/>
    <property type="match status" value="1"/>
</dbReference>
<evidence type="ECO:0000313" key="8">
    <source>
        <dbReference type="EMBL" id="MDN3689080.1"/>
    </source>
</evidence>
<dbReference type="RefSeq" id="WP_163386535.1">
    <property type="nucleotide sequence ID" value="NZ_JAUFQS010000017.1"/>
</dbReference>
<evidence type="ECO:0000256" key="7">
    <source>
        <dbReference type="PROSITE-ProRule" id="PRU01016"/>
    </source>
</evidence>
<evidence type="ECO:0000256" key="5">
    <source>
        <dbReference type="ARBA" id="ARBA00022747"/>
    </source>
</evidence>
<dbReference type="GO" id="GO:0032259">
    <property type="term" value="P:methylation"/>
    <property type="evidence" value="ECO:0007669"/>
    <property type="project" value="UniProtKB-KW"/>
</dbReference>
<proteinExistence type="inferred from homology"/>
<dbReference type="PROSITE" id="PS51679">
    <property type="entry name" value="SAM_MT_C5"/>
    <property type="match status" value="1"/>
</dbReference>
<evidence type="ECO:0000256" key="1">
    <source>
        <dbReference type="ARBA" id="ARBA00011975"/>
    </source>
</evidence>
<evidence type="ECO:0000256" key="3">
    <source>
        <dbReference type="ARBA" id="ARBA00022679"/>
    </source>
</evidence>
<sequence length="647" mass="72629">MKKSNYSVNKNGDLNFRSQSGETVTLQQGTNVFYIDLFCGAGGVSWGVTKGGGKVIYCINHDPLAIASHQANLPNILHATEDIRNFDLAELVQLVTIIRQWNPEAVICLWASLECTHFSKAKGGNHRDGDSRTLAEHLYRYIEQLDPDYIDIENVVEFMSWGPLRIACEKMHKDRCDLKLKKTGGYHMVPYSRKNGKYYTRWKQTICQKYGYTYDHRILNSADFGALTSRTRYFGQFRKAHLPFTWPQPTHAKNPGQSGMFGELKPWRAVKPALDLEDEGKSIFGRKKPLSENTLKRIYAGLVKYVGEGKEPEFIMKYLSNSPKSGLSNPVDLDGVSPTITTQNRLAFVKAQFITKHFSGKPHQKCHPLTEPARTITTSANQSLISSTFLTKYHSTGENLLSADSPCSTISTRDRLAKIQVVWLDKQYRSDANHQSLDRPAGTVMANDKHCKMTAFFMNQFSGGGQTGSVDKPSAAITTVPKSNLIHAKWLMNHSYDNTGSSTEAPAPTILASRKHFYLLNPQYTSKGNDLDRPCFTLIARMDKMPPYLVDATEGEGAILIYEDDSETLKKIKLFMAAYGIMDIKMRMLKVPELLRIQGFGDGYQMMGTQTDQKRFIGNAVEVNLAMHKAQARLAAIESLTRKEAVA</sequence>
<dbReference type="PANTHER" id="PTHR10629:SF52">
    <property type="entry name" value="DNA (CYTOSINE-5)-METHYLTRANSFERASE 1"/>
    <property type="match status" value="1"/>
</dbReference>
<dbReference type="Proteomes" id="UP001236663">
    <property type="component" value="Unassembled WGS sequence"/>
</dbReference>
<keyword evidence="2 7" id="KW-0489">Methyltransferase</keyword>
<evidence type="ECO:0000313" key="9">
    <source>
        <dbReference type="Proteomes" id="UP001236663"/>
    </source>
</evidence>
<dbReference type="InterPro" id="IPR050390">
    <property type="entry name" value="C5-Methyltransferase"/>
</dbReference>
<protein>
    <recommendedName>
        <fullName evidence="1">DNA (cytosine-5-)-methyltransferase</fullName>
        <ecNumber evidence="1">2.1.1.37</ecNumber>
    </recommendedName>
</protein>
<gene>
    <name evidence="8" type="ORF">QWZ15_14670</name>
</gene>
<name>A0ABT8C8I2_9BACT</name>
<evidence type="ECO:0000256" key="2">
    <source>
        <dbReference type="ARBA" id="ARBA00022603"/>
    </source>
</evidence>
<dbReference type="Pfam" id="PF00145">
    <property type="entry name" value="DNA_methylase"/>
    <property type="match status" value="2"/>
</dbReference>
<dbReference type="InterPro" id="IPR001525">
    <property type="entry name" value="C5_MeTfrase"/>
</dbReference>
<dbReference type="Gene3D" id="3.90.120.10">
    <property type="entry name" value="DNA Methylase, subunit A, domain 2"/>
    <property type="match status" value="1"/>
</dbReference>
<dbReference type="InterPro" id="IPR029063">
    <property type="entry name" value="SAM-dependent_MTases_sf"/>
</dbReference>
<keyword evidence="5" id="KW-0680">Restriction system</keyword>
<evidence type="ECO:0000256" key="4">
    <source>
        <dbReference type="ARBA" id="ARBA00022691"/>
    </source>
</evidence>
<comment type="similarity">
    <text evidence="7">Belongs to the class I-like SAM-binding methyltransferase superfamily. C5-methyltransferase family.</text>
</comment>
<dbReference type="EC" id="2.1.1.37" evidence="1"/>
<keyword evidence="4 7" id="KW-0949">S-adenosyl-L-methionine</keyword>
<comment type="catalytic activity">
    <reaction evidence="6">
        <text>a 2'-deoxycytidine in DNA + S-adenosyl-L-methionine = a 5-methyl-2'-deoxycytidine in DNA + S-adenosyl-L-homocysteine + H(+)</text>
        <dbReference type="Rhea" id="RHEA:13681"/>
        <dbReference type="Rhea" id="RHEA-COMP:11369"/>
        <dbReference type="Rhea" id="RHEA-COMP:11370"/>
        <dbReference type="ChEBI" id="CHEBI:15378"/>
        <dbReference type="ChEBI" id="CHEBI:57856"/>
        <dbReference type="ChEBI" id="CHEBI:59789"/>
        <dbReference type="ChEBI" id="CHEBI:85452"/>
        <dbReference type="ChEBI" id="CHEBI:85454"/>
        <dbReference type="EC" id="2.1.1.37"/>
    </reaction>
</comment>
<organism evidence="8 9">
    <name type="scientific">Cyclobacterium jeungdonense</name>
    <dbReference type="NCBI Taxonomy" id="708087"/>
    <lineage>
        <taxon>Bacteria</taxon>
        <taxon>Pseudomonadati</taxon>
        <taxon>Bacteroidota</taxon>
        <taxon>Cytophagia</taxon>
        <taxon>Cytophagales</taxon>
        <taxon>Cyclobacteriaceae</taxon>
        <taxon>Cyclobacterium</taxon>
    </lineage>
</organism>
<accession>A0ABT8C8I2</accession>
<feature type="active site" evidence="7">
    <location>
        <position position="115"/>
    </location>
</feature>
<evidence type="ECO:0000256" key="6">
    <source>
        <dbReference type="ARBA" id="ARBA00047422"/>
    </source>
</evidence>
<dbReference type="EMBL" id="JAUFQS010000017">
    <property type="protein sequence ID" value="MDN3689080.1"/>
    <property type="molecule type" value="Genomic_DNA"/>
</dbReference>
<dbReference type="SUPFAM" id="SSF53335">
    <property type="entry name" value="S-adenosyl-L-methionine-dependent methyltransferases"/>
    <property type="match status" value="1"/>
</dbReference>